<keyword evidence="7" id="KW-1185">Reference proteome</keyword>
<evidence type="ECO:0000313" key="6">
    <source>
        <dbReference type="EMBL" id="MBU9710383.1"/>
    </source>
</evidence>
<keyword evidence="2" id="KW-0349">Heme</keyword>
<name>A0ABS6J9N1_9BACI</name>
<dbReference type="Proteomes" id="UP000784880">
    <property type="component" value="Unassembled WGS sequence"/>
</dbReference>
<dbReference type="PANTHER" id="PTHR24302">
    <property type="entry name" value="CYTOCHROME P450 FAMILY 3"/>
    <property type="match status" value="1"/>
</dbReference>
<keyword evidence="3" id="KW-0479">Metal-binding</keyword>
<comment type="caution">
    <text evidence="6">The sequence shown here is derived from an EMBL/GenBank/DDBJ whole genome shotgun (WGS) entry which is preliminary data.</text>
</comment>
<keyword evidence="4" id="KW-0560">Oxidoreductase</keyword>
<dbReference type="InterPro" id="IPR001128">
    <property type="entry name" value="Cyt_P450"/>
</dbReference>
<evidence type="ECO:0000256" key="5">
    <source>
        <dbReference type="ARBA" id="ARBA00023004"/>
    </source>
</evidence>
<evidence type="ECO:0000256" key="1">
    <source>
        <dbReference type="ARBA" id="ARBA00010617"/>
    </source>
</evidence>
<dbReference type="EMBL" id="JAHQCS010000025">
    <property type="protein sequence ID" value="MBU9710383.1"/>
    <property type="molecule type" value="Genomic_DNA"/>
</dbReference>
<evidence type="ECO:0000256" key="3">
    <source>
        <dbReference type="ARBA" id="ARBA00022723"/>
    </source>
</evidence>
<dbReference type="InterPro" id="IPR050705">
    <property type="entry name" value="Cytochrome_P450_3A"/>
</dbReference>
<gene>
    <name evidence="6" type="ORF">KS419_01210</name>
</gene>
<dbReference type="Pfam" id="PF00067">
    <property type="entry name" value="p450"/>
    <property type="match status" value="1"/>
</dbReference>
<keyword evidence="5" id="KW-0408">Iron</keyword>
<sequence length="420" mass="48306">MGEQVPKDKSIDNSITLIQEGYLFIKNRVERYGTDLFEARLLGQSVICLSGEEGAKLFYDSERFERAGAAPKRVQKTLFGQNAIQTMDGEEHLHRKVLFMSMMTTSHQKQLSDLVMEEWDRCIGKWEKEDEIILYHEASKLLCKVACDWAGVPLEEREVKERAEDFSAMVDAFGAIGPRHWKGRRARTRTEEWIEGIINDVRSGTEKALKNSPLYAMAFHKDLHGRELNARMAAIELINVLRPIVAISTFITFSALALHKYPKYKEKLALKNGEWLEYFSQEVRRYYPFGPFIGARVKTDFTWKNCNFKKGQLVILDMYGTNHDARLWHQPEAFKPERFKNRAGSLFDFIPQGGGDPEKGHRCPGEGITLEVMKASLYFLVNKVNYEVPEQDLSYSLVRMPSLPESGFIMRSIKGSEQIQ</sequence>
<comment type="similarity">
    <text evidence="1">Belongs to the cytochrome P450 family.</text>
</comment>
<dbReference type="CDD" id="cd11067">
    <property type="entry name" value="CYP152"/>
    <property type="match status" value="1"/>
</dbReference>
<dbReference type="PANTHER" id="PTHR24302:SF15">
    <property type="entry name" value="FATTY-ACID PEROXYGENASE"/>
    <property type="match status" value="1"/>
</dbReference>
<evidence type="ECO:0000313" key="7">
    <source>
        <dbReference type="Proteomes" id="UP000784880"/>
    </source>
</evidence>
<proteinExistence type="inferred from homology"/>
<reference evidence="6 7" key="1">
    <citation type="submission" date="2021-06" db="EMBL/GenBank/DDBJ databases">
        <title>Bacillus sp. RD4P76, an endophyte from a halophyte.</title>
        <authorList>
            <person name="Sun J.-Q."/>
        </authorList>
    </citation>
    <scope>NUCLEOTIDE SEQUENCE [LARGE SCALE GENOMIC DNA]</scope>
    <source>
        <strain evidence="6 7">CGMCC 1.15917</strain>
    </source>
</reference>
<evidence type="ECO:0000256" key="2">
    <source>
        <dbReference type="ARBA" id="ARBA00022617"/>
    </source>
</evidence>
<organism evidence="6 7">
    <name type="scientific">Evansella tamaricis</name>
    <dbReference type="NCBI Taxonomy" id="2069301"/>
    <lineage>
        <taxon>Bacteria</taxon>
        <taxon>Bacillati</taxon>
        <taxon>Bacillota</taxon>
        <taxon>Bacilli</taxon>
        <taxon>Bacillales</taxon>
        <taxon>Bacillaceae</taxon>
        <taxon>Evansella</taxon>
    </lineage>
</organism>
<accession>A0ABS6J9N1</accession>
<evidence type="ECO:0000256" key="4">
    <source>
        <dbReference type="ARBA" id="ARBA00023002"/>
    </source>
</evidence>
<protein>
    <submittedName>
        <fullName evidence="6">Cytochrome P450</fullName>
    </submittedName>
</protein>
<dbReference type="RefSeq" id="WP_217064277.1">
    <property type="nucleotide sequence ID" value="NZ_JAHQCS010000025.1"/>
</dbReference>